<keyword evidence="1" id="KW-0732">Signal</keyword>
<keyword evidence="3" id="KW-1185">Reference proteome</keyword>
<feature type="signal peptide" evidence="1">
    <location>
        <begin position="1"/>
        <end position="22"/>
    </location>
</feature>
<reference evidence="2 3" key="1">
    <citation type="submission" date="2018-09" db="EMBL/GenBank/DDBJ databases">
        <title>Insights into the microbiota of Asian seabass (Lates calcarifer) with tenacibaculosis symptoms and description of sp. nov. Tenacibaculum singaporense.</title>
        <authorList>
            <person name="Miyake S."/>
            <person name="Soh M."/>
            <person name="Azman M.N."/>
            <person name="Ngoh S.Y."/>
            <person name="Orban L."/>
        </authorList>
    </citation>
    <scope>NUCLEOTIDE SEQUENCE [LARGE SCALE GENOMIC DNA]</scope>
    <source>
        <strain evidence="2 3">DSM 106434</strain>
    </source>
</reference>
<organism evidence="2 3">
    <name type="scientific">Tenacibaculum singaporense</name>
    <dbReference type="NCBI Taxonomy" id="2358479"/>
    <lineage>
        <taxon>Bacteria</taxon>
        <taxon>Pseudomonadati</taxon>
        <taxon>Bacteroidota</taxon>
        <taxon>Flavobacteriia</taxon>
        <taxon>Flavobacteriales</taxon>
        <taxon>Flavobacteriaceae</taxon>
        <taxon>Tenacibaculum</taxon>
    </lineage>
</organism>
<dbReference type="RefSeq" id="WP_125067465.1">
    <property type="nucleotide sequence ID" value="NZ_CP032548.1"/>
</dbReference>
<dbReference type="EMBL" id="CP032548">
    <property type="protein sequence ID" value="AZJ35697.1"/>
    <property type="molecule type" value="Genomic_DNA"/>
</dbReference>
<gene>
    <name evidence="2" type="ORF">D6T69_09255</name>
</gene>
<evidence type="ECO:0000256" key="1">
    <source>
        <dbReference type="SAM" id="SignalP"/>
    </source>
</evidence>
<evidence type="ECO:0008006" key="4">
    <source>
        <dbReference type="Google" id="ProtNLM"/>
    </source>
</evidence>
<dbReference type="PROSITE" id="PS51257">
    <property type="entry name" value="PROKAR_LIPOPROTEIN"/>
    <property type="match status" value="1"/>
</dbReference>
<dbReference type="AlphaFoldDB" id="A0A3Q8RRN4"/>
<feature type="chain" id="PRO_5018717796" description="Lipoprotein" evidence="1">
    <location>
        <begin position="23"/>
        <end position="197"/>
    </location>
</feature>
<accession>A0A3Q8RRN4</accession>
<sequence>MKQSIKIITSLLVILIITSCNSQTKNKIINNELGFSFDFPKDIWYKSNKIKKNNYRKLLDSLSSKNEIRKKDFDLIYLFTKNKDERLLNPYVNILKINKGKGEFDFFKKKLPNHKKINIKKLDSKNISFDVNTIMVDEENQIIGTLISSNGVFASSFYIFPKGNLIQFNFSESTGGKWKENYISFKDKIINTIEYLE</sequence>
<protein>
    <recommendedName>
        <fullName evidence="4">Lipoprotein</fullName>
    </recommendedName>
</protein>
<dbReference type="KEGG" id="tsig:D6T69_09255"/>
<evidence type="ECO:0000313" key="3">
    <source>
        <dbReference type="Proteomes" id="UP000274593"/>
    </source>
</evidence>
<name>A0A3Q8RRN4_9FLAO</name>
<dbReference type="Proteomes" id="UP000274593">
    <property type="component" value="Chromosome"/>
</dbReference>
<evidence type="ECO:0000313" key="2">
    <source>
        <dbReference type="EMBL" id="AZJ35697.1"/>
    </source>
</evidence>
<proteinExistence type="predicted"/>